<dbReference type="PANTHER" id="PTHR32552:SF81">
    <property type="entry name" value="TONB-DEPENDENT OUTER MEMBRANE RECEPTOR"/>
    <property type="match status" value="1"/>
</dbReference>
<dbReference type="InterPro" id="IPR036942">
    <property type="entry name" value="Beta-barrel_TonB_sf"/>
</dbReference>
<dbReference type="Gene3D" id="2.40.170.20">
    <property type="entry name" value="TonB-dependent receptor, beta-barrel domain"/>
    <property type="match status" value="1"/>
</dbReference>
<dbReference type="Proteomes" id="UP000297225">
    <property type="component" value="Unassembled WGS sequence"/>
</dbReference>
<evidence type="ECO:0000256" key="2">
    <source>
        <dbReference type="ARBA" id="ARBA00022448"/>
    </source>
</evidence>
<evidence type="ECO:0000259" key="13">
    <source>
        <dbReference type="Pfam" id="PF00593"/>
    </source>
</evidence>
<dbReference type="OrthoDB" id="9775095at2"/>
<keyword evidence="7" id="KW-0406">Ion transport</keyword>
<evidence type="ECO:0000313" key="16">
    <source>
        <dbReference type="Proteomes" id="UP000297225"/>
    </source>
</evidence>
<dbReference type="GO" id="GO:0006826">
    <property type="term" value="P:iron ion transport"/>
    <property type="evidence" value="ECO:0007669"/>
    <property type="project" value="UniProtKB-KW"/>
</dbReference>
<keyword evidence="4" id="KW-0410">Iron transport</keyword>
<dbReference type="AlphaFoldDB" id="A0A4Y8WPT9"/>
<evidence type="ECO:0000256" key="11">
    <source>
        <dbReference type="PROSITE-ProRule" id="PRU01360"/>
    </source>
</evidence>
<dbReference type="GO" id="GO:0009279">
    <property type="term" value="C:cell outer membrane"/>
    <property type="evidence" value="ECO:0007669"/>
    <property type="project" value="UniProtKB-SubCell"/>
</dbReference>
<accession>A0A4Y8WPT9</accession>
<comment type="similarity">
    <text evidence="11 12">Belongs to the TonB-dependent receptor family.</text>
</comment>
<comment type="caution">
    <text evidence="15">The sequence shown here is derived from an EMBL/GenBank/DDBJ whole genome shotgun (WGS) entry which is preliminary data.</text>
</comment>
<evidence type="ECO:0000256" key="6">
    <source>
        <dbReference type="ARBA" id="ARBA00023004"/>
    </source>
</evidence>
<keyword evidence="10 11" id="KW-0998">Cell outer membrane</keyword>
<dbReference type="InterPro" id="IPR000531">
    <property type="entry name" value="Beta-barrel_TonB"/>
</dbReference>
<evidence type="ECO:0000256" key="1">
    <source>
        <dbReference type="ARBA" id="ARBA00004571"/>
    </source>
</evidence>
<evidence type="ECO:0000256" key="8">
    <source>
        <dbReference type="ARBA" id="ARBA00023077"/>
    </source>
</evidence>
<name>A0A4Y8WPT9_9PORP</name>
<evidence type="ECO:0000259" key="14">
    <source>
        <dbReference type="Pfam" id="PF07715"/>
    </source>
</evidence>
<dbReference type="PROSITE" id="PS52016">
    <property type="entry name" value="TONB_DEPENDENT_REC_3"/>
    <property type="match status" value="1"/>
</dbReference>
<feature type="domain" description="TonB-dependent receptor plug" evidence="14">
    <location>
        <begin position="53"/>
        <end position="156"/>
    </location>
</feature>
<dbReference type="STRING" id="1122973.GCA_000379925_01933"/>
<evidence type="ECO:0000256" key="7">
    <source>
        <dbReference type="ARBA" id="ARBA00023065"/>
    </source>
</evidence>
<keyword evidence="5 11" id="KW-0812">Transmembrane</keyword>
<evidence type="ECO:0000256" key="9">
    <source>
        <dbReference type="ARBA" id="ARBA00023136"/>
    </source>
</evidence>
<keyword evidence="6" id="KW-0408">Iron</keyword>
<keyword evidence="9 11" id="KW-0472">Membrane</keyword>
<dbReference type="PANTHER" id="PTHR32552">
    <property type="entry name" value="FERRICHROME IRON RECEPTOR-RELATED"/>
    <property type="match status" value="1"/>
</dbReference>
<evidence type="ECO:0000256" key="4">
    <source>
        <dbReference type="ARBA" id="ARBA00022496"/>
    </source>
</evidence>
<dbReference type="Pfam" id="PF07715">
    <property type="entry name" value="Plug"/>
    <property type="match status" value="1"/>
</dbReference>
<evidence type="ECO:0000256" key="10">
    <source>
        <dbReference type="ARBA" id="ARBA00023237"/>
    </source>
</evidence>
<dbReference type="RefSeq" id="WP_134849619.1">
    <property type="nucleotide sequence ID" value="NZ_CP197400.1"/>
</dbReference>
<dbReference type="SUPFAM" id="SSF56935">
    <property type="entry name" value="Porins"/>
    <property type="match status" value="1"/>
</dbReference>
<organism evidence="15 16">
    <name type="scientific">Porphyromonas levii</name>
    <dbReference type="NCBI Taxonomy" id="28114"/>
    <lineage>
        <taxon>Bacteria</taxon>
        <taxon>Pseudomonadati</taxon>
        <taxon>Bacteroidota</taxon>
        <taxon>Bacteroidia</taxon>
        <taxon>Bacteroidales</taxon>
        <taxon>Porphyromonadaceae</taxon>
        <taxon>Porphyromonas</taxon>
    </lineage>
</organism>
<sequence length="684" mass="77091">MKQSLWHRLATVAVIASSLVLNWKEAKAEHVDSLTYYKLDDLVVMGVKAQTKLQAQPISSTSIDLNTLNNRGVTNIKDFTGMVPNFIMIDRDTPHTSSVLVRGVGSKLRPAVVMYVDGVPHFEKSTFDFALNDVEKIEFLRGPQGTTFGRNAMGGIILVQTRSPFKHQGTTFRLNGNSLGEATASIAHLNRLSEHWALSISGNYRFFRGYIPNTYDGSMSDRAHHGALSAKLEWSPNANTMVRFTNSFDLTRQGAFTYGAVDTKTMTVAPADLDHKSQYDRKLYDGGLLVTHHADKYLLRGQISAHLVDARYDVDQDGTSVNAAYVLQTERQKLFSQELTLEGKNKEAYNWRVGAFAFQQKIDRTADVTMVLPRAVEIHRLNDELTWGASLYHQSTLTLWQRLRLEAGARLDYEHARLGYFERKGQKETKDNHAMPFFHITPKVSVQYFFTPDIQLYATVSQGYTTGGFNTVYVGEENRSYGAERSWNYEVGTKGWLLPHRLYGEVVLFAIDTKDKQLNKTIPGLGQATYNAGSTLSKGVEAALEAHITDRWQASAAYGYTHAVFTDTDQFRGHFLPFVPRHTLAANTEYTLPLRSVLSEKLTLHLGYKGIGDMYWHEDNAAKQAFYHLLDASIAVKKRGLRWTIYGNNLLNSSYLGYFYTVEPKKMGKPGRPRTIGVSITYDF</sequence>
<proteinExistence type="inferred from homology"/>
<feature type="domain" description="TonB-dependent receptor-like beta-barrel" evidence="13">
    <location>
        <begin position="249"/>
        <end position="650"/>
    </location>
</feature>
<keyword evidence="15" id="KW-0675">Receptor</keyword>
<protein>
    <submittedName>
        <fullName evidence="15">TonB-dependent receptor</fullName>
    </submittedName>
</protein>
<evidence type="ECO:0000313" key="15">
    <source>
        <dbReference type="EMBL" id="TFH95240.1"/>
    </source>
</evidence>
<dbReference type="InterPro" id="IPR012910">
    <property type="entry name" value="Plug_dom"/>
</dbReference>
<dbReference type="Pfam" id="PF00593">
    <property type="entry name" value="TonB_dep_Rec_b-barrel"/>
    <property type="match status" value="1"/>
</dbReference>
<comment type="subcellular location">
    <subcellularLocation>
        <location evidence="1 11">Cell outer membrane</location>
        <topology evidence="1 11">Multi-pass membrane protein</topology>
    </subcellularLocation>
</comment>
<keyword evidence="16" id="KW-1185">Reference proteome</keyword>
<dbReference type="InterPro" id="IPR039426">
    <property type="entry name" value="TonB-dep_rcpt-like"/>
</dbReference>
<keyword evidence="8 12" id="KW-0798">TonB box</keyword>
<dbReference type="EMBL" id="SPNC01000059">
    <property type="protein sequence ID" value="TFH95240.1"/>
    <property type="molecule type" value="Genomic_DNA"/>
</dbReference>
<evidence type="ECO:0000256" key="5">
    <source>
        <dbReference type="ARBA" id="ARBA00022692"/>
    </source>
</evidence>
<gene>
    <name evidence="15" type="ORF">E4P47_04990</name>
</gene>
<evidence type="ECO:0000256" key="3">
    <source>
        <dbReference type="ARBA" id="ARBA00022452"/>
    </source>
</evidence>
<keyword evidence="2 11" id="KW-0813">Transport</keyword>
<keyword evidence="3 11" id="KW-1134">Transmembrane beta strand</keyword>
<reference evidence="15 16" key="1">
    <citation type="submission" date="2019-03" db="EMBL/GenBank/DDBJ databases">
        <title>Porphyromonas levii Isolated from the Uterus of Dairy Cows.</title>
        <authorList>
            <person name="Francis A.M."/>
        </authorList>
    </citation>
    <scope>NUCLEOTIDE SEQUENCE [LARGE SCALE GENOMIC DNA]</scope>
    <source>
        <strain evidence="15 16">AF5678</strain>
    </source>
</reference>
<evidence type="ECO:0000256" key="12">
    <source>
        <dbReference type="RuleBase" id="RU003357"/>
    </source>
</evidence>